<dbReference type="GO" id="GO:0016491">
    <property type="term" value="F:oxidoreductase activity"/>
    <property type="evidence" value="ECO:0007669"/>
    <property type="project" value="UniProtKB-KW"/>
</dbReference>
<dbReference type="SUPFAM" id="SSF52518">
    <property type="entry name" value="Thiamin diphosphate-binding fold (THDP-binding)"/>
    <property type="match status" value="1"/>
</dbReference>
<evidence type="ECO:0000313" key="4">
    <source>
        <dbReference type="Proteomes" id="UP000230646"/>
    </source>
</evidence>
<proteinExistence type="predicted"/>
<evidence type="ECO:0000313" key="3">
    <source>
        <dbReference type="EMBL" id="PIY33364.1"/>
    </source>
</evidence>
<dbReference type="Pfam" id="PF01855">
    <property type="entry name" value="POR_N"/>
    <property type="match status" value="1"/>
</dbReference>
<feature type="non-terminal residue" evidence="3">
    <location>
        <position position="138"/>
    </location>
</feature>
<dbReference type="InterPro" id="IPR002880">
    <property type="entry name" value="Pyrv_Fd/Flavodoxin_OxRdtase_N"/>
</dbReference>
<name>A0A2M7PSQ0_9BACT</name>
<dbReference type="AlphaFoldDB" id="A0A2M7PSQ0"/>
<reference evidence="3 4" key="1">
    <citation type="submission" date="2017-09" db="EMBL/GenBank/DDBJ databases">
        <title>Depth-based differentiation of microbial function through sediment-hosted aquifers and enrichment of novel symbionts in the deep terrestrial subsurface.</title>
        <authorList>
            <person name="Probst A.J."/>
            <person name="Ladd B."/>
            <person name="Jarett J.K."/>
            <person name="Geller-Mcgrath D.E."/>
            <person name="Sieber C.M."/>
            <person name="Emerson J.B."/>
            <person name="Anantharaman K."/>
            <person name="Thomas B.C."/>
            <person name="Malmstrom R."/>
            <person name="Stieglmeier M."/>
            <person name="Klingl A."/>
            <person name="Woyke T."/>
            <person name="Ryan C.M."/>
            <person name="Banfield J.F."/>
        </authorList>
    </citation>
    <scope>NUCLEOTIDE SEQUENCE [LARGE SCALE GENOMIC DNA]</scope>
    <source>
        <strain evidence="3">CG_4_10_14_3_um_filter_34_13</strain>
    </source>
</reference>
<keyword evidence="1" id="KW-0560">Oxidoreductase</keyword>
<dbReference type="EMBL" id="PFKO01000087">
    <property type="protein sequence ID" value="PIY33364.1"/>
    <property type="molecule type" value="Genomic_DNA"/>
</dbReference>
<dbReference type="InterPro" id="IPR029061">
    <property type="entry name" value="THDP-binding"/>
</dbReference>
<evidence type="ECO:0000256" key="1">
    <source>
        <dbReference type="ARBA" id="ARBA00023002"/>
    </source>
</evidence>
<organism evidence="3 4">
    <name type="scientific">Candidatus Infernicultor aquiphilus</name>
    <dbReference type="NCBI Taxonomy" id="1805029"/>
    <lineage>
        <taxon>Bacteria</taxon>
        <taxon>Pseudomonadati</taxon>
        <taxon>Atribacterota</taxon>
        <taxon>Candidatus Phoenicimicrobiia</taxon>
        <taxon>Candidatus Pheonicimicrobiales</taxon>
        <taxon>Candidatus Phoenicimicrobiaceae</taxon>
        <taxon>Candidatus Infernicultor</taxon>
    </lineage>
</organism>
<dbReference type="Proteomes" id="UP000230646">
    <property type="component" value="Unassembled WGS sequence"/>
</dbReference>
<accession>A0A2M7PSQ0</accession>
<keyword evidence="3" id="KW-0670">Pyruvate</keyword>
<comment type="caution">
    <text evidence="3">The sequence shown here is derived from an EMBL/GenBank/DDBJ whole genome shotgun (WGS) entry which is preliminary data.</text>
</comment>
<sequence length="138" mass="15695">LSGVRSLVAMKHFGLNVASDSFLPSAYIEPRAGFVIIVADDPGCWSSVQEEEDTRYFARLANVPLIEPATPEEAKEFVKEAFIISEKFRTPVLFRETTRVAHTSEAVKLARINPPKTRGEFKKDYKKFYTFLPRIIEI</sequence>
<dbReference type="Gene3D" id="3.40.50.970">
    <property type="match status" value="1"/>
</dbReference>
<feature type="non-terminal residue" evidence="3">
    <location>
        <position position="1"/>
    </location>
</feature>
<protein>
    <submittedName>
        <fullName evidence="3">Indolepyruvate ferredoxin oxidoreductase subunit alpha</fullName>
    </submittedName>
</protein>
<gene>
    <name evidence="3" type="ORF">COZ07_02400</name>
</gene>
<evidence type="ECO:0000259" key="2">
    <source>
        <dbReference type="Pfam" id="PF01855"/>
    </source>
</evidence>
<dbReference type="CDD" id="cd07034">
    <property type="entry name" value="TPP_PYR_PFOR_IOR-alpha_like"/>
    <property type="match status" value="1"/>
</dbReference>
<feature type="domain" description="Pyruvate flavodoxin/ferredoxin oxidoreductase pyrimidine binding" evidence="2">
    <location>
        <begin position="47"/>
        <end position="129"/>
    </location>
</feature>